<reference evidence="23 24" key="1">
    <citation type="submission" date="2020-08" db="EMBL/GenBank/DDBJ databases">
        <title>Genomic Encyclopedia of Archaeal and Bacterial Type Strains, Phase II (KMG-II): from individual species to whole genera.</title>
        <authorList>
            <person name="Goeker M."/>
        </authorList>
    </citation>
    <scope>NUCLEOTIDE SEQUENCE [LARGE SCALE GENOMIC DNA]</scope>
    <source>
        <strain evidence="23 24">DSM 23288</strain>
    </source>
</reference>
<comment type="caution">
    <text evidence="23">The sequence shown here is derived from an EMBL/GenBank/DDBJ whole genome shotgun (WGS) entry which is preliminary data.</text>
</comment>
<dbReference type="Gene3D" id="3.40.50.720">
    <property type="entry name" value="NAD(P)-binding Rossmann-like Domain"/>
    <property type="match status" value="1"/>
</dbReference>
<dbReference type="Proteomes" id="UP000585272">
    <property type="component" value="Unassembled WGS sequence"/>
</dbReference>
<keyword evidence="10" id="KW-0275">Fatty acid biosynthesis</keyword>
<sequence length="283" mass="29469">MSTPAPSRIFAPGLLDGQVALVTGGGTGLGRAAATELAACGAQVVIAGRRAEVLEATAARIGAAASVVCGDIRDEDDARRIVDTALEHHGRLDLLVNNAGGQYFVPAEAIATRGWQAVFRLNVDGTTRMAELAVERAMRPAGRGTIVNVTLSPHHGLAGMTHSSAARAAVESLTAAWARQWAADGIAVVAIAAGHFQTDALDKYPEPVRAGVARTVPLQRLGQPHEHGWLVALLASPLGRAMSGTVVTLDGARDNWFGPWPPPTLTDGDGDVPTEERRPAATR</sequence>
<dbReference type="GO" id="GO:0006633">
    <property type="term" value="P:fatty acid biosynthetic process"/>
    <property type="evidence" value="ECO:0007669"/>
    <property type="project" value="UniProtKB-KW"/>
</dbReference>
<dbReference type="Pfam" id="PF13561">
    <property type="entry name" value="adh_short_C2"/>
    <property type="match status" value="1"/>
</dbReference>
<dbReference type="PANTHER" id="PTHR24317">
    <property type="entry name" value="PEROXISOMAL TRANS-2-ENOYL-COA REDUCTASE"/>
    <property type="match status" value="1"/>
</dbReference>
<dbReference type="SUPFAM" id="SSF51735">
    <property type="entry name" value="NAD(P)-binding Rossmann-fold domains"/>
    <property type="match status" value="1"/>
</dbReference>
<evidence type="ECO:0000256" key="14">
    <source>
        <dbReference type="ARBA" id="ARBA00041063"/>
    </source>
</evidence>
<keyword evidence="7" id="KW-0560">Oxidoreductase</keyword>
<evidence type="ECO:0000256" key="17">
    <source>
        <dbReference type="ARBA" id="ARBA00049108"/>
    </source>
</evidence>
<evidence type="ECO:0000256" key="1">
    <source>
        <dbReference type="ARBA" id="ARBA00004275"/>
    </source>
</evidence>
<comment type="catalytic activity">
    <reaction evidence="15">
        <text>(2E)-dodecenoyl-CoA + NADPH + H(+) = dodecanoyl-CoA + NADP(+)</text>
        <dbReference type="Rhea" id="RHEA:44964"/>
        <dbReference type="ChEBI" id="CHEBI:15378"/>
        <dbReference type="ChEBI" id="CHEBI:57330"/>
        <dbReference type="ChEBI" id="CHEBI:57375"/>
        <dbReference type="ChEBI" id="CHEBI:57783"/>
        <dbReference type="ChEBI" id="CHEBI:58349"/>
    </reaction>
    <physiologicalReaction direction="left-to-right" evidence="15">
        <dbReference type="Rhea" id="RHEA:44965"/>
    </physiologicalReaction>
</comment>
<evidence type="ECO:0000256" key="21">
    <source>
        <dbReference type="SAM" id="MobiDB-lite"/>
    </source>
</evidence>
<evidence type="ECO:0000256" key="12">
    <source>
        <dbReference type="ARBA" id="ARBA00038622"/>
    </source>
</evidence>
<dbReference type="PRINTS" id="PR00081">
    <property type="entry name" value="GDHRDH"/>
</dbReference>
<dbReference type="GO" id="GO:0019166">
    <property type="term" value="F:trans-2-enoyl-CoA reductase (NADPH) activity"/>
    <property type="evidence" value="ECO:0007669"/>
    <property type="project" value="UniProtKB-EC"/>
</dbReference>
<keyword evidence="3" id="KW-0444">Lipid biosynthesis</keyword>
<comment type="pathway">
    <text evidence="2">Lipid metabolism.</text>
</comment>
<dbReference type="InterPro" id="IPR036291">
    <property type="entry name" value="NAD(P)-bd_dom_sf"/>
</dbReference>
<keyword evidence="5" id="KW-0276">Fatty acid metabolism</keyword>
<evidence type="ECO:0000256" key="20">
    <source>
        <dbReference type="ARBA" id="ARBA00049559"/>
    </source>
</evidence>
<evidence type="ECO:0000256" key="19">
    <source>
        <dbReference type="ARBA" id="ARBA00049386"/>
    </source>
</evidence>
<dbReference type="AlphaFoldDB" id="A0A840IIN3"/>
<evidence type="ECO:0000313" key="24">
    <source>
        <dbReference type="Proteomes" id="UP000585272"/>
    </source>
</evidence>
<accession>A0A840IIN3</accession>
<name>A0A840IIN3_9ACTN</name>
<comment type="catalytic activity">
    <reaction evidence="16">
        <text>(2E)-tetradecenoyl-CoA + NADPH + H(+) = tetradecanoyl-CoA + NADP(+)</text>
        <dbReference type="Rhea" id="RHEA:44968"/>
        <dbReference type="ChEBI" id="CHEBI:15378"/>
        <dbReference type="ChEBI" id="CHEBI:57385"/>
        <dbReference type="ChEBI" id="CHEBI:57783"/>
        <dbReference type="ChEBI" id="CHEBI:58349"/>
        <dbReference type="ChEBI" id="CHEBI:61405"/>
    </reaction>
    <physiologicalReaction direction="left-to-right" evidence="16">
        <dbReference type="Rhea" id="RHEA:44969"/>
    </physiologicalReaction>
</comment>
<evidence type="ECO:0000256" key="10">
    <source>
        <dbReference type="ARBA" id="ARBA00023160"/>
    </source>
</evidence>
<dbReference type="PRINTS" id="PR00080">
    <property type="entry name" value="SDRFAMILY"/>
</dbReference>
<feature type="domain" description="Ketoreductase" evidence="22">
    <location>
        <begin position="18"/>
        <end position="194"/>
    </location>
</feature>
<keyword evidence="9" id="KW-0576">Peroxisome</keyword>
<dbReference type="InterPro" id="IPR057326">
    <property type="entry name" value="KR_dom"/>
</dbReference>
<evidence type="ECO:0000256" key="13">
    <source>
        <dbReference type="ARBA" id="ARBA00038849"/>
    </source>
</evidence>
<organism evidence="23 24">
    <name type="scientific">Conexibacter arvalis</name>
    <dbReference type="NCBI Taxonomy" id="912552"/>
    <lineage>
        <taxon>Bacteria</taxon>
        <taxon>Bacillati</taxon>
        <taxon>Actinomycetota</taxon>
        <taxon>Thermoleophilia</taxon>
        <taxon>Solirubrobacterales</taxon>
        <taxon>Conexibacteraceae</taxon>
        <taxon>Conexibacter</taxon>
    </lineage>
</organism>
<dbReference type="InterPro" id="IPR002347">
    <property type="entry name" value="SDR_fam"/>
</dbReference>
<dbReference type="EMBL" id="JACHNU010000006">
    <property type="protein sequence ID" value="MBB4664081.1"/>
    <property type="molecule type" value="Genomic_DNA"/>
</dbReference>
<keyword evidence="6" id="KW-0521">NADP</keyword>
<dbReference type="RefSeq" id="WP_343075628.1">
    <property type="nucleotide sequence ID" value="NZ_JACHNU010000006.1"/>
</dbReference>
<comment type="subunit">
    <text evidence="12">Interacts with PEX5, probably required to target it into peroxisomes.</text>
</comment>
<evidence type="ECO:0000259" key="22">
    <source>
        <dbReference type="SMART" id="SM00822"/>
    </source>
</evidence>
<comment type="catalytic activity">
    <reaction evidence="19">
        <text>(2E)-decenoyl-CoA + NADPH + H(+) = decanoyl-CoA + NADP(+)</text>
        <dbReference type="Rhea" id="RHEA:44960"/>
        <dbReference type="ChEBI" id="CHEBI:15378"/>
        <dbReference type="ChEBI" id="CHEBI:57783"/>
        <dbReference type="ChEBI" id="CHEBI:58349"/>
        <dbReference type="ChEBI" id="CHEBI:61406"/>
        <dbReference type="ChEBI" id="CHEBI:61430"/>
    </reaction>
    <physiologicalReaction direction="left-to-right" evidence="19">
        <dbReference type="Rhea" id="RHEA:44961"/>
    </physiologicalReaction>
</comment>
<feature type="region of interest" description="Disordered" evidence="21">
    <location>
        <begin position="257"/>
        <end position="283"/>
    </location>
</feature>
<evidence type="ECO:0000256" key="4">
    <source>
        <dbReference type="ARBA" id="ARBA00022553"/>
    </source>
</evidence>
<evidence type="ECO:0000256" key="5">
    <source>
        <dbReference type="ARBA" id="ARBA00022832"/>
    </source>
</evidence>
<evidence type="ECO:0000256" key="7">
    <source>
        <dbReference type="ARBA" id="ARBA00023002"/>
    </source>
</evidence>
<evidence type="ECO:0000256" key="11">
    <source>
        <dbReference type="ARBA" id="ARBA00037124"/>
    </source>
</evidence>
<evidence type="ECO:0000256" key="18">
    <source>
        <dbReference type="ARBA" id="ARBA00049251"/>
    </source>
</evidence>
<dbReference type="PANTHER" id="PTHR24317:SF7">
    <property type="entry name" value="PEROXISOMAL TRANS-2-ENOYL-COA REDUCTASE"/>
    <property type="match status" value="1"/>
</dbReference>
<evidence type="ECO:0000256" key="3">
    <source>
        <dbReference type="ARBA" id="ARBA00022516"/>
    </source>
</evidence>
<gene>
    <name evidence="23" type="ORF">BDZ31_003684</name>
</gene>
<protein>
    <recommendedName>
        <fullName evidence="14">Peroxisomal trans-2-enoyl-CoA reductase</fullName>
        <ecNumber evidence="13">1.3.1.38</ecNumber>
    </recommendedName>
</protein>
<comment type="subcellular location">
    <subcellularLocation>
        <location evidence="1">Peroxisome</location>
    </subcellularLocation>
</comment>
<evidence type="ECO:0000313" key="23">
    <source>
        <dbReference type="EMBL" id="MBB4664081.1"/>
    </source>
</evidence>
<proteinExistence type="predicted"/>
<dbReference type="SMART" id="SM00822">
    <property type="entry name" value="PKS_KR"/>
    <property type="match status" value="1"/>
</dbReference>
<feature type="compositionally biased region" description="Basic and acidic residues" evidence="21">
    <location>
        <begin position="274"/>
        <end position="283"/>
    </location>
</feature>
<evidence type="ECO:0000256" key="15">
    <source>
        <dbReference type="ARBA" id="ARBA00047570"/>
    </source>
</evidence>
<comment type="function">
    <text evidence="11">Participates in chain elongation of fatty acids. Catalyzes the reduction of trans-2-enoyl-CoAs of varying chain lengths from 6:1 to 16:1, having maximum activity with 10:1 CoA. Has no 2,4-dienoyl-CoA reductase activity.</text>
</comment>
<evidence type="ECO:0000256" key="2">
    <source>
        <dbReference type="ARBA" id="ARBA00005189"/>
    </source>
</evidence>
<evidence type="ECO:0000256" key="6">
    <source>
        <dbReference type="ARBA" id="ARBA00022857"/>
    </source>
</evidence>
<comment type="catalytic activity">
    <reaction evidence="20">
        <text>(2E)-octenoyl-CoA + NADPH + H(+) = octanoyl-CoA + NADP(+)</text>
        <dbReference type="Rhea" id="RHEA:44952"/>
        <dbReference type="ChEBI" id="CHEBI:15378"/>
        <dbReference type="ChEBI" id="CHEBI:57386"/>
        <dbReference type="ChEBI" id="CHEBI:57783"/>
        <dbReference type="ChEBI" id="CHEBI:58349"/>
        <dbReference type="ChEBI" id="CHEBI:62242"/>
    </reaction>
    <physiologicalReaction direction="left-to-right" evidence="20">
        <dbReference type="Rhea" id="RHEA:44953"/>
    </physiologicalReaction>
</comment>
<evidence type="ECO:0000256" key="8">
    <source>
        <dbReference type="ARBA" id="ARBA00023098"/>
    </source>
</evidence>
<dbReference type="EC" id="1.3.1.38" evidence="13"/>
<keyword evidence="4" id="KW-0597">Phosphoprotein</keyword>
<keyword evidence="24" id="KW-1185">Reference proteome</keyword>
<comment type="catalytic activity">
    <reaction evidence="17">
        <text>(2E)-hexenoyl-CoA + NADPH + H(+) = hexanoyl-CoA + NADP(+)</text>
        <dbReference type="Rhea" id="RHEA:44956"/>
        <dbReference type="ChEBI" id="CHEBI:15378"/>
        <dbReference type="ChEBI" id="CHEBI:57783"/>
        <dbReference type="ChEBI" id="CHEBI:58349"/>
        <dbReference type="ChEBI" id="CHEBI:62077"/>
        <dbReference type="ChEBI" id="CHEBI:62620"/>
    </reaction>
    <physiologicalReaction direction="left-to-right" evidence="17">
        <dbReference type="Rhea" id="RHEA:44957"/>
    </physiologicalReaction>
</comment>
<evidence type="ECO:0000256" key="9">
    <source>
        <dbReference type="ARBA" id="ARBA00023140"/>
    </source>
</evidence>
<dbReference type="InterPro" id="IPR052388">
    <property type="entry name" value="Peroxisomal_t2-enoyl-CoA_red"/>
</dbReference>
<comment type="catalytic activity">
    <reaction evidence="18">
        <text>a (2E)-enoyl-CoA + NADPH + H(+) = a 2,3-saturated acyl-CoA + NADP(+)</text>
        <dbReference type="Rhea" id="RHEA:33763"/>
        <dbReference type="ChEBI" id="CHEBI:15378"/>
        <dbReference type="ChEBI" id="CHEBI:57783"/>
        <dbReference type="ChEBI" id="CHEBI:58349"/>
        <dbReference type="ChEBI" id="CHEBI:58856"/>
        <dbReference type="ChEBI" id="CHEBI:65111"/>
        <dbReference type="EC" id="1.3.1.38"/>
    </reaction>
    <physiologicalReaction direction="left-to-right" evidence="18">
        <dbReference type="Rhea" id="RHEA:33764"/>
    </physiologicalReaction>
</comment>
<evidence type="ECO:0000256" key="16">
    <source>
        <dbReference type="ARBA" id="ARBA00048686"/>
    </source>
</evidence>
<keyword evidence="8" id="KW-0443">Lipid metabolism</keyword>